<dbReference type="PANTHER" id="PTHR46017:SF1">
    <property type="entry name" value="ALPHA-MANNOSIDASE 2C1"/>
    <property type="match status" value="1"/>
</dbReference>
<dbReference type="FunFam" id="1.20.1270.50:FF:000004">
    <property type="entry name" value="alpha-mannosidase 2C1 isoform X1"/>
    <property type="match status" value="1"/>
</dbReference>
<dbReference type="InterPro" id="IPR000602">
    <property type="entry name" value="Glyco_hydro_38_N"/>
</dbReference>
<dbReference type="Pfam" id="PF07748">
    <property type="entry name" value="Glyco_hydro_38C"/>
    <property type="match status" value="1"/>
</dbReference>
<sequence length="1032" mass="119559">MPFDFKNRDRIEHLLEELQELRYRNLQDVNGFYWWEDDGTIGNREPQGEPRKVSVGFQWKGWDRYNWLTCQVEIPEALMEEEVVGLFDFGAREGTGNNGDFESLLYLNGKPYQAMDGNHREVFLEPKENGRRLDLKFRLWSGLNGGGRPKEKQMEIVRAQIGVLDHPTDDLYFLASMALEAYDILDPSNEYREWILNVLVQAFRLVDYTDPGSESFYRSTEAAYRYLDGQMDGRGKPDVTVDLVGHTHIDVAWLWRLRHTREKAARSFSTVNRLMEKYDHYIFLQSQPQLYEYIKEDYPDIYEHIKKRVKERRWEPSGAMWVECDCNIASGESIIRQILVGKNFFRQEFGYESEFLWLPDVFGYSWALPQILKKSGVDTFMTTKISWNDTNRLPYDTFLWKGIDGTGVTAHFVTTSDPGEPYYTYNGNTSAQAVKSVWDNYRNKDTNRELLISYGFGDGGGGPTRQQIKQAEAVDKIPGLPHVEEISATEYFRKLNKTLKENPMDGYLPVWDGELYLEFHRGTYTSQAYNKKMNRRMEYSLRDTELFSVMAVLLRDIPYDKERILRAWKIVLCHQFHDILPGSSIREVYEDSHVEYEKALALIGEVAAAYSQALYQPEENCFAVFNNSGWVRTSLVRVPAVSGREGNMIKDGNGNPLPTVWKDQEALVLVKDMAPFSFVTLRLGEEAAGGTKTLAGNSLVTPWYEVKWNEAGQLTRIYDRKADREILPEGGRGNVLQVFEDKPRAFDAWELEPTIDLKREEVTDLSEVSVREHALGWEVDFVWNYHNSCIRQTMCLYREKKRIDFKTTVDWKEHQKVMKTCFPMEIRAVDARFDIQDGNIRRPITRNTSWESAKFEVVAHKWVDLWETGYGVALLNDCKYGHDIKEGAVRLTLLKSAIDPDYCADNEIHEFTYSLLPHDCEWYEAGIEQEAFDLNNVLTAKAGRPVFEGSLFAFDRKNVSVDAVKMAENGSEIVLRFHEFEGARGKVTIRCGLPVKEWCLANLMEEPESAWSKEPICLPVKPYEIVTVMLRF</sequence>
<dbReference type="Gene3D" id="3.20.110.10">
    <property type="entry name" value="Glycoside hydrolase 38, N terminal domain"/>
    <property type="match status" value="1"/>
</dbReference>
<keyword evidence="3" id="KW-0378">Hydrolase</keyword>
<dbReference type="Pfam" id="PF01074">
    <property type="entry name" value="Glyco_hydro_38N"/>
    <property type="match status" value="1"/>
</dbReference>
<dbReference type="FunFam" id="2.70.98.30:FF:000010">
    <property type="entry name" value="Cytosolic alpha-mannosidase"/>
    <property type="match status" value="1"/>
</dbReference>
<dbReference type="SUPFAM" id="SSF88688">
    <property type="entry name" value="Families 57/38 glycoside transferase middle domain"/>
    <property type="match status" value="1"/>
</dbReference>
<evidence type="ECO:0000256" key="2">
    <source>
        <dbReference type="ARBA" id="ARBA00022723"/>
    </source>
</evidence>
<dbReference type="Pfam" id="PF09261">
    <property type="entry name" value="Alpha-mann_mid"/>
    <property type="match status" value="1"/>
</dbReference>
<proteinExistence type="inferred from homology"/>
<dbReference type="AlphaFoldDB" id="A0A9D1T7H4"/>
<dbReference type="GO" id="GO:0006013">
    <property type="term" value="P:mannose metabolic process"/>
    <property type="evidence" value="ECO:0007669"/>
    <property type="project" value="InterPro"/>
</dbReference>
<dbReference type="Pfam" id="PF17677">
    <property type="entry name" value="Glyco_hydro38C2"/>
    <property type="match status" value="1"/>
</dbReference>
<keyword evidence="2" id="KW-0479">Metal-binding</keyword>
<dbReference type="InterPro" id="IPR011682">
    <property type="entry name" value="Glyco_hydro_38_C"/>
</dbReference>
<dbReference type="InterPro" id="IPR027291">
    <property type="entry name" value="Glyco_hydro_38_N_sf"/>
</dbReference>
<dbReference type="SUPFAM" id="SSF88713">
    <property type="entry name" value="Glycoside hydrolase/deacetylase"/>
    <property type="match status" value="1"/>
</dbReference>
<organism evidence="6 7">
    <name type="scientific">Candidatus Pullilachnospira stercoravium</name>
    <dbReference type="NCBI Taxonomy" id="2840913"/>
    <lineage>
        <taxon>Bacteria</taxon>
        <taxon>Bacillati</taxon>
        <taxon>Bacillota</taxon>
        <taxon>Clostridia</taxon>
        <taxon>Lachnospirales</taxon>
        <taxon>Lachnospiraceae</taxon>
        <taxon>Lachnospiraceae incertae sedis</taxon>
        <taxon>Candidatus Pullilachnospira</taxon>
    </lineage>
</organism>
<reference evidence="6" key="1">
    <citation type="submission" date="2020-10" db="EMBL/GenBank/DDBJ databases">
        <authorList>
            <person name="Gilroy R."/>
        </authorList>
    </citation>
    <scope>NUCLEOTIDE SEQUENCE</scope>
    <source>
        <strain evidence="6">ChiBcec2-4451</strain>
    </source>
</reference>
<dbReference type="GO" id="GO:0046872">
    <property type="term" value="F:metal ion binding"/>
    <property type="evidence" value="ECO:0007669"/>
    <property type="project" value="UniProtKB-KW"/>
</dbReference>
<evidence type="ECO:0000259" key="5">
    <source>
        <dbReference type="SMART" id="SM00872"/>
    </source>
</evidence>
<evidence type="ECO:0000256" key="1">
    <source>
        <dbReference type="ARBA" id="ARBA00009792"/>
    </source>
</evidence>
<dbReference type="Gene3D" id="2.60.40.2220">
    <property type="match status" value="1"/>
</dbReference>
<evidence type="ECO:0000313" key="7">
    <source>
        <dbReference type="Proteomes" id="UP000886723"/>
    </source>
</evidence>
<dbReference type="Proteomes" id="UP000886723">
    <property type="component" value="Unassembled WGS sequence"/>
</dbReference>
<dbReference type="Gene3D" id="2.70.98.30">
    <property type="entry name" value="Golgi alpha-mannosidase II, domain 4"/>
    <property type="match status" value="1"/>
</dbReference>
<dbReference type="InterPro" id="IPR015341">
    <property type="entry name" value="Glyco_hydro_38_cen"/>
</dbReference>
<dbReference type="GO" id="GO:0030246">
    <property type="term" value="F:carbohydrate binding"/>
    <property type="evidence" value="ECO:0007669"/>
    <property type="project" value="InterPro"/>
</dbReference>
<dbReference type="EMBL" id="DVON01000211">
    <property type="protein sequence ID" value="HIV13498.1"/>
    <property type="molecule type" value="Genomic_DNA"/>
</dbReference>
<dbReference type="GO" id="GO:0009313">
    <property type="term" value="P:oligosaccharide catabolic process"/>
    <property type="evidence" value="ECO:0007669"/>
    <property type="project" value="TreeGrafter"/>
</dbReference>
<evidence type="ECO:0000256" key="4">
    <source>
        <dbReference type="ARBA" id="ARBA00023295"/>
    </source>
</evidence>
<evidence type="ECO:0000256" key="3">
    <source>
        <dbReference type="ARBA" id="ARBA00022801"/>
    </source>
</evidence>
<dbReference type="InterPro" id="IPR041147">
    <property type="entry name" value="GH38_C"/>
</dbReference>
<accession>A0A9D1T7H4</accession>
<dbReference type="SMART" id="SM00872">
    <property type="entry name" value="Alpha-mann_mid"/>
    <property type="match status" value="1"/>
</dbReference>
<reference evidence="6" key="2">
    <citation type="journal article" date="2021" name="PeerJ">
        <title>Extensive microbial diversity within the chicken gut microbiome revealed by metagenomics and culture.</title>
        <authorList>
            <person name="Gilroy R."/>
            <person name="Ravi A."/>
            <person name="Getino M."/>
            <person name="Pursley I."/>
            <person name="Horton D.L."/>
            <person name="Alikhan N.F."/>
            <person name="Baker D."/>
            <person name="Gharbi K."/>
            <person name="Hall N."/>
            <person name="Watson M."/>
            <person name="Adriaenssens E.M."/>
            <person name="Foster-Nyarko E."/>
            <person name="Jarju S."/>
            <person name="Secka A."/>
            <person name="Antonio M."/>
            <person name="Oren A."/>
            <person name="Chaudhuri R.R."/>
            <person name="La Ragione R."/>
            <person name="Hildebrand F."/>
            <person name="Pallen M.J."/>
        </authorList>
    </citation>
    <scope>NUCLEOTIDE SEQUENCE</scope>
    <source>
        <strain evidence="6">ChiBcec2-4451</strain>
    </source>
</reference>
<comment type="similarity">
    <text evidence="1">Belongs to the glycosyl hydrolase 38 family.</text>
</comment>
<dbReference type="InterPro" id="IPR028995">
    <property type="entry name" value="Glyco_hydro_57/38_cen_sf"/>
</dbReference>
<comment type="caution">
    <text evidence="6">The sequence shown here is derived from an EMBL/GenBank/DDBJ whole genome shotgun (WGS) entry which is preliminary data.</text>
</comment>
<dbReference type="InterPro" id="IPR037094">
    <property type="entry name" value="Glyco_hydro_38_cen_sf"/>
</dbReference>
<gene>
    <name evidence="6" type="ORF">IAA63_10220</name>
</gene>
<protein>
    <submittedName>
        <fullName evidence="6">Alpha-mannosidase</fullName>
    </submittedName>
</protein>
<dbReference type="InterPro" id="IPR011330">
    <property type="entry name" value="Glyco_hydro/deAcase_b/a-brl"/>
</dbReference>
<dbReference type="SUPFAM" id="SSF74650">
    <property type="entry name" value="Galactose mutarotase-like"/>
    <property type="match status" value="1"/>
</dbReference>
<dbReference type="PANTHER" id="PTHR46017">
    <property type="entry name" value="ALPHA-MANNOSIDASE 2C1"/>
    <property type="match status" value="1"/>
</dbReference>
<name>A0A9D1T7H4_9FIRM</name>
<feature type="domain" description="Glycoside hydrolase family 38 central" evidence="5">
    <location>
        <begin position="518"/>
        <end position="596"/>
    </location>
</feature>
<dbReference type="Gene3D" id="1.20.1270.50">
    <property type="entry name" value="Glycoside hydrolase family 38, central domain"/>
    <property type="match status" value="1"/>
</dbReference>
<dbReference type="InterPro" id="IPR011013">
    <property type="entry name" value="Gal_mutarotase_sf_dom"/>
</dbReference>
<keyword evidence="4" id="KW-0326">Glycosidase</keyword>
<dbReference type="CDD" id="cd10789">
    <property type="entry name" value="GH38N_AMII_ER_cytosolic"/>
    <property type="match status" value="1"/>
</dbReference>
<evidence type="ECO:0000313" key="6">
    <source>
        <dbReference type="EMBL" id="HIV13498.1"/>
    </source>
</evidence>
<dbReference type="FunFam" id="3.20.110.10:FF:000002">
    <property type="entry name" value="alpha-mannosidase 2C1 isoform X1"/>
    <property type="match status" value="1"/>
</dbReference>
<dbReference type="GO" id="GO:0004559">
    <property type="term" value="F:alpha-mannosidase activity"/>
    <property type="evidence" value="ECO:0007669"/>
    <property type="project" value="InterPro"/>
</dbReference>